<accession>A0A067NNS8</accession>
<protein>
    <recommendedName>
        <fullName evidence="3">F-box domain-containing protein</fullName>
    </recommendedName>
</protein>
<dbReference type="VEuPathDB" id="FungiDB:PLEOSDRAFT_1102696"/>
<name>A0A067NNS8_PLEO1</name>
<gene>
    <name evidence="1" type="ORF">PLEOSDRAFT_1102696</name>
</gene>
<evidence type="ECO:0008006" key="3">
    <source>
        <dbReference type="Google" id="ProtNLM"/>
    </source>
</evidence>
<evidence type="ECO:0000313" key="2">
    <source>
        <dbReference type="Proteomes" id="UP000027073"/>
    </source>
</evidence>
<dbReference type="Proteomes" id="UP000027073">
    <property type="component" value="Unassembled WGS sequence"/>
</dbReference>
<dbReference type="EMBL" id="KL198007">
    <property type="protein sequence ID" value="KDQ28660.1"/>
    <property type="molecule type" value="Genomic_DNA"/>
</dbReference>
<evidence type="ECO:0000313" key="1">
    <source>
        <dbReference type="EMBL" id="KDQ28660.1"/>
    </source>
</evidence>
<proteinExistence type="predicted"/>
<dbReference type="InParanoid" id="A0A067NNS8"/>
<dbReference type="OrthoDB" id="10309078at2759"/>
<reference evidence="2" key="1">
    <citation type="journal article" date="2014" name="Proc. Natl. Acad. Sci. U.S.A.">
        <title>Extensive sampling of basidiomycete genomes demonstrates inadequacy of the white-rot/brown-rot paradigm for wood decay fungi.</title>
        <authorList>
            <person name="Riley R."/>
            <person name="Salamov A.A."/>
            <person name="Brown D.W."/>
            <person name="Nagy L.G."/>
            <person name="Floudas D."/>
            <person name="Held B.W."/>
            <person name="Levasseur A."/>
            <person name="Lombard V."/>
            <person name="Morin E."/>
            <person name="Otillar R."/>
            <person name="Lindquist E.A."/>
            <person name="Sun H."/>
            <person name="LaButti K.M."/>
            <person name="Schmutz J."/>
            <person name="Jabbour D."/>
            <person name="Luo H."/>
            <person name="Baker S.E."/>
            <person name="Pisabarro A.G."/>
            <person name="Walton J.D."/>
            <person name="Blanchette R.A."/>
            <person name="Henrissat B."/>
            <person name="Martin F."/>
            <person name="Cullen D."/>
            <person name="Hibbett D.S."/>
            <person name="Grigoriev I.V."/>
        </authorList>
    </citation>
    <scope>NUCLEOTIDE SEQUENCE [LARGE SCALE GENOMIC DNA]</scope>
    <source>
        <strain evidence="2">PC15</strain>
    </source>
</reference>
<dbReference type="HOGENOM" id="CLU_973581_0_0_1"/>
<sequence>MELMRSAPHIRPLILYIAFCNYIQNLRSARGIESIVIDDADFTAFIHSFTHLEAIFCTGSTFVNIPLVLPGSSVTTLDLVARDIQAQELSSTFEAAAPMIRCLTLDTVRVRNPPNAVEMSRLPTITMVALKELALMGYEERLPFYSNIRMPNLEILYCAIWLNIFREYLPDSLKTLAIGWDLDGGDQVCRPFDTENFYLRWHVSWETLDQVLYLIPKLTIPRNIQHIEIVSETTSDKPPFDMDDLESVDKFESFILDLHQNGSLQKVTFTFEPSYMDIRCGDGLADRFTKLNPLGLVDVRVDLPSVLYNLR</sequence>
<organism evidence="1 2">
    <name type="scientific">Pleurotus ostreatus (strain PC15)</name>
    <name type="common">Oyster mushroom</name>
    <dbReference type="NCBI Taxonomy" id="1137138"/>
    <lineage>
        <taxon>Eukaryota</taxon>
        <taxon>Fungi</taxon>
        <taxon>Dikarya</taxon>
        <taxon>Basidiomycota</taxon>
        <taxon>Agaricomycotina</taxon>
        <taxon>Agaricomycetes</taxon>
        <taxon>Agaricomycetidae</taxon>
        <taxon>Agaricales</taxon>
        <taxon>Pleurotineae</taxon>
        <taxon>Pleurotaceae</taxon>
        <taxon>Pleurotus</taxon>
    </lineage>
</organism>
<dbReference type="AlphaFoldDB" id="A0A067NNS8"/>